<sequence length="51" mass="6148">MLQLQGTLSYRLIPFPLFLPWSCPYYLQVLQEVEHLQRQNHAILYLLTFLV</sequence>
<accession>A0A0F7L0L9</accession>
<protein>
    <submittedName>
        <fullName evidence="1">Uncharacterized protein</fullName>
    </submittedName>
</protein>
<reference evidence="1" key="2">
    <citation type="submission" date="2015-03" db="EMBL/GenBank/DDBJ databases">
        <authorList>
            <person name="Chow C.-E.T."/>
            <person name="Winget D.M."/>
            <person name="White R.A.III."/>
            <person name="Hallam S.J."/>
            <person name="Suttle C.A."/>
        </authorList>
    </citation>
    <scope>NUCLEOTIDE SEQUENCE</scope>
    <source>
        <strain evidence="1">Anoxic3_3</strain>
    </source>
</reference>
<reference evidence="1" key="1">
    <citation type="journal article" date="2015" name="Front. Microbiol.">
        <title>Combining genomic sequencing methods to explore viral diversity and reveal potential virus-host interactions.</title>
        <authorList>
            <person name="Chow C.E."/>
            <person name="Winget D.M."/>
            <person name="White R.A.III."/>
            <person name="Hallam S.J."/>
            <person name="Suttle C.A."/>
        </authorList>
    </citation>
    <scope>NUCLEOTIDE SEQUENCE</scope>
    <source>
        <strain evidence="1">Anoxic3_3</strain>
    </source>
</reference>
<evidence type="ECO:0000313" key="1">
    <source>
        <dbReference type="EMBL" id="AKH46069.1"/>
    </source>
</evidence>
<dbReference type="EMBL" id="KR029578">
    <property type="protein sequence ID" value="AKH46069.1"/>
    <property type="molecule type" value="Genomic_DNA"/>
</dbReference>
<name>A0A0F7L0L9_9VIRU</name>
<organism evidence="1">
    <name type="scientific">uncultured marine virus</name>
    <dbReference type="NCBI Taxonomy" id="186617"/>
    <lineage>
        <taxon>Viruses</taxon>
        <taxon>environmental samples</taxon>
    </lineage>
</organism>
<proteinExistence type="predicted"/>